<dbReference type="AlphaFoldDB" id="A0A9R1QCA8"/>
<evidence type="ECO:0000313" key="3">
    <source>
        <dbReference type="Proteomes" id="UP000324705"/>
    </source>
</evidence>
<evidence type="ECO:0000313" key="2">
    <source>
        <dbReference type="EMBL" id="VAH74836.1"/>
    </source>
</evidence>
<feature type="region of interest" description="Disordered" evidence="1">
    <location>
        <begin position="1"/>
        <end position="39"/>
    </location>
</feature>
<dbReference type="Proteomes" id="UP000324705">
    <property type="component" value="Chromosome 3B"/>
</dbReference>
<dbReference type="OMA" id="QKWLVRE"/>
<sequence>MAGGYDAMARSGDDKDEEAMKSLYTGTAPAPAEEEEEVDEGYAVALMKAGEERRIGKEGLQKWLVREGEGSQLPGAGDEVEDNVPSSLAASPAWTG</sequence>
<proteinExistence type="predicted"/>
<protein>
    <submittedName>
        <fullName evidence="2">Uncharacterized protein</fullName>
    </submittedName>
</protein>
<feature type="region of interest" description="Disordered" evidence="1">
    <location>
        <begin position="66"/>
        <end position="96"/>
    </location>
</feature>
<dbReference type="EMBL" id="LT934116">
    <property type="protein sequence ID" value="VAH74836.1"/>
    <property type="molecule type" value="Genomic_DNA"/>
</dbReference>
<dbReference type="Gramene" id="TRITD3Bv1G068830.1">
    <property type="protein sequence ID" value="TRITD3Bv1G068830.1"/>
    <property type="gene ID" value="TRITD3Bv1G068830"/>
</dbReference>
<gene>
    <name evidence="2" type="ORF">TRITD_3Bv1G068830</name>
</gene>
<evidence type="ECO:0000256" key="1">
    <source>
        <dbReference type="SAM" id="MobiDB-lite"/>
    </source>
</evidence>
<accession>A0A9R1QCA8</accession>
<organism evidence="2 3">
    <name type="scientific">Triticum turgidum subsp. durum</name>
    <name type="common">Durum wheat</name>
    <name type="synonym">Triticum durum</name>
    <dbReference type="NCBI Taxonomy" id="4567"/>
    <lineage>
        <taxon>Eukaryota</taxon>
        <taxon>Viridiplantae</taxon>
        <taxon>Streptophyta</taxon>
        <taxon>Embryophyta</taxon>
        <taxon>Tracheophyta</taxon>
        <taxon>Spermatophyta</taxon>
        <taxon>Magnoliopsida</taxon>
        <taxon>Liliopsida</taxon>
        <taxon>Poales</taxon>
        <taxon>Poaceae</taxon>
        <taxon>BOP clade</taxon>
        <taxon>Pooideae</taxon>
        <taxon>Triticodae</taxon>
        <taxon>Triticeae</taxon>
        <taxon>Triticinae</taxon>
        <taxon>Triticum</taxon>
    </lineage>
</organism>
<name>A0A9R1QCA8_TRITD</name>
<keyword evidence="3" id="KW-1185">Reference proteome</keyword>
<reference evidence="2 3" key="1">
    <citation type="submission" date="2017-09" db="EMBL/GenBank/DDBJ databases">
        <authorList>
            <consortium name="International Durum Wheat Genome Sequencing Consortium (IDWGSC)"/>
            <person name="Milanesi L."/>
        </authorList>
    </citation>
    <scope>NUCLEOTIDE SEQUENCE [LARGE SCALE GENOMIC DNA]</scope>
    <source>
        <strain evidence="3">cv. Svevo</strain>
    </source>
</reference>